<gene>
    <name evidence="1" type="ORF">S12H4_53785</name>
</gene>
<feature type="non-terminal residue" evidence="1">
    <location>
        <position position="1"/>
    </location>
</feature>
<name>X1THN3_9ZZZZ</name>
<dbReference type="AlphaFoldDB" id="X1THN3"/>
<comment type="caution">
    <text evidence="1">The sequence shown here is derived from an EMBL/GenBank/DDBJ whole genome shotgun (WGS) entry which is preliminary data.</text>
</comment>
<accession>X1THN3</accession>
<organism evidence="1">
    <name type="scientific">marine sediment metagenome</name>
    <dbReference type="NCBI Taxonomy" id="412755"/>
    <lineage>
        <taxon>unclassified sequences</taxon>
        <taxon>metagenomes</taxon>
        <taxon>ecological metagenomes</taxon>
    </lineage>
</organism>
<reference evidence="1" key="1">
    <citation type="journal article" date="2014" name="Front. Microbiol.">
        <title>High frequency of phylogenetically diverse reductive dehalogenase-homologous genes in deep subseafloor sedimentary metagenomes.</title>
        <authorList>
            <person name="Kawai M."/>
            <person name="Futagami T."/>
            <person name="Toyoda A."/>
            <person name="Takaki Y."/>
            <person name="Nishi S."/>
            <person name="Hori S."/>
            <person name="Arai W."/>
            <person name="Tsubouchi T."/>
            <person name="Morono Y."/>
            <person name="Uchiyama I."/>
            <person name="Ito T."/>
            <person name="Fujiyama A."/>
            <person name="Inagaki F."/>
            <person name="Takami H."/>
        </authorList>
    </citation>
    <scope>NUCLEOTIDE SEQUENCE</scope>
    <source>
        <strain evidence="1">Expedition CK06-06</strain>
    </source>
</reference>
<sequence>GQKVHALSYVTRATFLDWTWDKTMARELHGFRNQLYWGRKAWQRAPVWSLDDLPGDSQPGISDSQAKAVASLQTGACPECGLPIEWGRFLPMSMLPGLGGYPIGGGYWQLPYVRPPPYRLDLSRLETMDIPPRNLAKTLGGSYVKADIALSRWAEFEAQHRRRATWLRELEALKSQAGTSFTEVYELSEKSFEYRKSLGGFGGRDLTHRTPIFFEGICNL</sequence>
<dbReference type="EMBL" id="BARW01034295">
    <property type="protein sequence ID" value="GAJ04833.1"/>
    <property type="molecule type" value="Genomic_DNA"/>
</dbReference>
<protein>
    <submittedName>
        <fullName evidence="1">Uncharacterized protein</fullName>
    </submittedName>
</protein>
<proteinExistence type="predicted"/>
<evidence type="ECO:0000313" key="1">
    <source>
        <dbReference type="EMBL" id="GAJ04833.1"/>
    </source>
</evidence>